<feature type="domain" description="DUF1559" evidence="2">
    <location>
        <begin position="38"/>
        <end position="97"/>
    </location>
</feature>
<dbReference type="NCBIfam" id="TIGR02532">
    <property type="entry name" value="IV_pilin_GFxxxE"/>
    <property type="match status" value="1"/>
</dbReference>
<feature type="transmembrane region" description="Helical" evidence="1">
    <location>
        <begin position="12"/>
        <end position="34"/>
    </location>
</feature>
<dbReference type="Proteomes" id="UP000315017">
    <property type="component" value="Chromosome"/>
</dbReference>
<evidence type="ECO:0000313" key="3">
    <source>
        <dbReference type="EMBL" id="QDU28411.1"/>
    </source>
</evidence>
<evidence type="ECO:0000259" key="2">
    <source>
        <dbReference type="Pfam" id="PF07596"/>
    </source>
</evidence>
<dbReference type="SUPFAM" id="SSF54523">
    <property type="entry name" value="Pili subunits"/>
    <property type="match status" value="1"/>
</dbReference>
<dbReference type="PANTHER" id="PTHR30093">
    <property type="entry name" value="GENERAL SECRETION PATHWAY PROTEIN G"/>
    <property type="match status" value="1"/>
</dbReference>
<proteinExistence type="predicted"/>
<dbReference type="InterPro" id="IPR012902">
    <property type="entry name" value="N_methyl_site"/>
</dbReference>
<protein>
    <recommendedName>
        <fullName evidence="2">DUF1559 domain-containing protein</fullName>
    </recommendedName>
</protein>
<dbReference type="Pfam" id="PF07963">
    <property type="entry name" value="N_methyl"/>
    <property type="match status" value="1"/>
</dbReference>
<accession>A0A517YDV0</accession>
<dbReference type="PANTHER" id="PTHR30093:SF2">
    <property type="entry name" value="TYPE II SECRETION SYSTEM PROTEIN H"/>
    <property type="match status" value="1"/>
</dbReference>
<dbReference type="Gene3D" id="3.30.700.10">
    <property type="entry name" value="Glycoprotein, Type 4 Pilin"/>
    <property type="match status" value="1"/>
</dbReference>
<gene>
    <name evidence="3" type="ORF">ETAA8_35110</name>
</gene>
<dbReference type="AlphaFoldDB" id="A0A517YDV0"/>
<dbReference type="InterPro" id="IPR011453">
    <property type="entry name" value="DUF1559"/>
</dbReference>
<dbReference type="KEGG" id="aagg:ETAA8_35110"/>
<keyword evidence="1" id="KW-0812">Transmembrane</keyword>
<keyword evidence="1" id="KW-1133">Transmembrane helix</keyword>
<dbReference type="Pfam" id="PF07596">
    <property type="entry name" value="SBP_bac_10"/>
    <property type="match status" value="1"/>
</dbReference>
<dbReference type="EMBL" id="CP036274">
    <property type="protein sequence ID" value="QDU28411.1"/>
    <property type="molecule type" value="Genomic_DNA"/>
</dbReference>
<organism evidence="3 4">
    <name type="scientific">Anatilimnocola aggregata</name>
    <dbReference type="NCBI Taxonomy" id="2528021"/>
    <lineage>
        <taxon>Bacteria</taxon>
        <taxon>Pseudomonadati</taxon>
        <taxon>Planctomycetota</taxon>
        <taxon>Planctomycetia</taxon>
        <taxon>Pirellulales</taxon>
        <taxon>Pirellulaceae</taxon>
        <taxon>Anatilimnocola</taxon>
    </lineage>
</organism>
<evidence type="ECO:0000256" key="1">
    <source>
        <dbReference type="SAM" id="Phobius"/>
    </source>
</evidence>
<evidence type="ECO:0000313" key="4">
    <source>
        <dbReference type="Proteomes" id="UP000315017"/>
    </source>
</evidence>
<dbReference type="OrthoDB" id="279681at2"/>
<keyword evidence="4" id="KW-1185">Reference proteome</keyword>
<sequence>MFTELRRSRRLRAFTLVELLVVIAIIGIIMALLLPAVQAARRAAQRAECSSHLRQIGIATHNYIDVYGGVMPFSVGDGDLTHENQTAMYGLLPFCENNKKMFRCPGDIGSYESSAPMWKSMGSSYKFEGRAFSEPELPERMATEWDAKKGMFVTKTKKAKALNVRTLAQHNAGVDIKKALEGKADNGDGPAASFIQLSRDMPDPWKIGETKWNTLRGIYTIKPYHENVFNVVFVGGNVHTFGSKEEFEAFRGKDPNSGDD</sequence>
<dbReference type="InterPro" id="IPR045584">
    <property type="entry name" value="Pilin-like"/>
</dbReference>
<name>A0A517YDV0_9BACT</name>
<keyword evidence="1" id="KW-0472">Membrane</keyword>
<dbReference type="RefSeq" id="WP_145090655.1">
    <property type="nucleotide sequence ID" value="NZ_CP036274.1"/>
</dbReference>
<reference evidence="3 4" key="1">
    <citation type="submission" date="2019-02" db="EMBL/GenBank/DDBJ databases">
        <title>Deep-cultivation of Planctomycetes and their phenomic and genomic characterization uncovers novel biology.</title>
        <authorList>
            <person name="Wiegand S."/>
            <person name="Jogler M."/>
            <person name="Boedeker C."/>
            <person name="Pinto D."/>
            <person name="Vollmers J."/>
            <person name="Rivas-Marin E."/>
            <person name="Kohn T."/>
            <person name="Peeters S.H."/>
            <person name="Heuer A."/>
            <person name="Rast P."/>
            <person name="Oberbeckmann S."/>
            <person name="Bunk B."/>
            <person name="Jeske O."/>
            <person name="Meyerdierks A."/>
            <person name="Storesund J.E."/>
            <person name="Kallscheuer N."/>
            <person name="Luecker S."/>
            <person name="Lage O.M."/>
            <person name="Pohl T."/>
            <person name="Merkel B.J."/>
            <person name="Hornburger P."/>
            <person name="Mueller R.-W."/>
            <person name="Bruemmer F."/>
            <person name="Labrenz M."/>
            <person name="Spormann A.M."/>
            <person name="Op den Camp H."/>
            <person name="Overmann J."/>
            <person name="Amann R."/>
            <person name="Jetten M.S.M."/>
            <person name="Mascher T."/>
            <person name="Medema M.H."/>
            <person name="Devos D.P."/>
            <person name="Kaster A.-K."/>
            <person name="Ovreas L."/>
            <person name="Rohde M."/>
            <person name="Galperin M.Y."/>
            <person name="Jogler C."/>
        </authorList>
    </citation>
    <scope>NUCLEOTIDE SEQUENCE [LARGE SCALE GENOMIC DNA]</scope>
    <source>
        <strain evidence="3 4">ETA_A8</strain>
    </source>
</reference>